<dbReference type="AlphaFoldDB" id="A0A2G8S883"/>
<evidence type="ECO:0000313" key="11">
    <source>
        <dbReference type="Proteomes" id="UP000230002"/>
    </source>
</evidence>
<dbReference type="InterPro" id="IPR002401">
    <property type="entry name" value="Cyt_P450_E_grp-I"/>
</dbReference>
<evidence type="ECO:0000256" key="3">
    <source>
        <dbReference type="ARBA" id="ARBA00010617"/>
    </source>
</evidence>
<dbReference type="OrthoDB" id="2724649at2759"/>
<dbReference type="GO" id="GO:0016705">
    <property type="term" value="F:oxidoreductase activity, acting on paired donors, with incorporation or reduction of molecular oxygen"/>
    <property type="evidence" value="ECO:0007669"/>
    <property type="project" value="InterPro"/>
</dbReference>
<keyword evidence="9" id="KW-0472">Membrane</keyword>
<dbReference type="SUPFAM" id="SSF48264">
    <property type="entry name" value="Cytochrome P450"/>
    <property type="match status" value="1"/>
</dbReference>
<comment type="similarity">
    <text evidence="3">Belongs to the cytochrome P450 family.</text>
</comment>
<dbReference type="Gene3D" id="1.10.630.10">
    <property type="entry name" value="Cytochrome P450"/>
    <property type="match status" value="1"/>
</dbReference>
<accession>A0A2G8S883</accession>
<evidence type="ECO:0000256" key="7">
    <source>
        <dbReference type="ARBA" id="ARBA00023033"/>
    </source>
</evidence>
<dbReference type="EMBL" id="AYKW01000017">
    <property type="protein sequence ID" value="PIL29990.1"/>
    <property type="molecule type" value="Genomic_DNA"/>
</dbReference>
<feature type="transmembrane region" description="Helical" evidence="9">
    <location>
        <begin position="70"/>
        <end position="87"/>
    </location>
</feature>
<feature type="binding site" description="axial binding residue" evidence="8">
    <location>
        <position position="504"/>
    </location>
    <ligand>
        <name>heme</name>
        <dbReference type="ChEBI" id="CHEBI:30413"/>
    </ligand>
    <ligandPart>
        <name>Fe</name>
        <dbReference type="ChEBI" id="CHEBI:18248"/>
    </ligandPart>
</feature>
<dbReference type="STRING" id="1077348.A0A2G8S883"/>
<keyword evidence="4 8" id="KW-0479">Metal-binding</keyword>
<evidence type="ECO:0000256" key="1">
    <source>
        <dbReference type="ARBA" id="ARBA00001971"/>
    </source>
</evidence>
<evidence type="ECO:0000256" key="2">
    <source>
        <dbReference type="ARBA" id="ARBA00005179"/>
    </source>
</evidence>
<protein>
    <submittedName>
        <fullName evidence="10">Cytochrome P450</fullName>
    </submittedName>
</protein>
<name>A0A2G8S883_9APHY</name>
<keyword evidence="11" id="KW-1185">Reference proteome</keyword>
<dbReference type="InterPro" id="IPR036396">
    <property type="entry name" value="Cyt_P450_sf"/>
</dbReference>
<keyword evidence="6 8" id="KW-0408">Iron</keyword>
<evidence type="ECO:0000256" key="8">
    <source>
        <dbReference type="PIRSR" id="PIRSR602401-1"/>
    </source>
</evidence>
<keyword evidence="9" id="KW-1133">Transmembrane helix</keyword>
<dbReference type="InterPro" id="IPR050121">
    <property type="entry name" value="Cytochrome_P450_monoxygenase"/>
</dbReference>
<dbReference type="PRINTS" id="PR00463">
    <property type="entry name" value="EP450I"/>
</dbReference>
<evidence type="ECO:0000256" key="5">
    <source>
        <dbReference type="ARBA" id="ARBA00023002"/>
    </source>
</evidence>
<keyword evidence="5" id="KW-0560">Oxidoreductase</keyword>
<keyword evidence="9" id="KW-0812">Transmembrane</keyword>
<dbReference type="GO" id="GO:0020037">
    <property type="term" value="F:heme binding"/>
    <property type="evidence" value="ECO:0007669"/>
    <property type="project" value="InterPro"/>
</dbReference>
<dbReference type="GO" id="GO:0004497">
    <property type="term" value="F:monooxygenase activity"/>
    <property type="evidence" value="ECO:0007669"/>
    <property type="project" value="UniProtKB-KW"/>
</dbReference>
<dbReference type="GO" id="GO:0005506">
    <property type="term" value="F:iron ion binding"/>
    <property type="evidence" value="ECO:0007669"/>
    <property type="project" value="InterPro"/>
</dbReference>
<keyword evidence="7" id="KW-0503">Monooxygenase</keyword>
<feature type="transmembrane region" description="Helical" evidence="9">
    <location>
        <begin position="30"/>
        <end position="50"/>
    </location>
</feature>
<dbReference type="Pfam" id="PF00067">
    <property type="entry name" value="p450"/>
    <property type="match status" value="1"/>
</dbReference>
<proteinExistence type="inferred from homology"/>
<organism evidence="10 11">
    <name type="scientific">Ganoderma sinense ZZ0214-1</name>
    <dbReference type="NCBI Taxonomy" id="1077348"/>
    <lineage>
        <taxon>Eukaryota</taxon>
        <taxon>Fungi</taxon>
        <taxon>Dikarya</taxon>
        <taxon>Basidiomycota</taxon>
        <taxon>Agaricomycotina</taxon>
        <taxon>Agaricomycetes</taxon>
        <taxon>Polyporales</taxon>
        <taxon>Polyporaceae</taxon>
        <taxon>Ganoderma</taxon>
    </lineage>
</organism>
<comment type="pathway">
    <text evidence="2">Secondary metabolite biosynthesis.</text>
</comment>
<comment type="cofactor">
    <cofactor evidence="1 8">
        <name>heme</name>
        <dbReference type="ChEBI" id="CHEBI:30413"/>
    </cofactor>
</comment>
<comment type="caution">
    <text evidence="10">The sequence shown here is derived from an EMBL/GenBank/DDBJ whole genome shotgun (WGS) entry which is preliminary data.</text>
</comment>
<dbReference type="PANTHER" id="PTHR24305">
    <property type="entry name" value="CYTOCHROME P450"/>
    <property type="match status" value="1"/>
</dbReference>
<dbReference type="PANTHER" id="PTHR24305:SF187">
    <property type="entry name" value="P450, PUTATIVE (EUROFUNG)-RELATED"/>
    <property type="match status" value="1"/>
</dbReference>
<evidence type="ECO:0000256" key="6">
    <source>
        <dbReference type="ARBA" id="ARBA00023004"/>
    </source>
</evidence>
<evidence type="ECO:0000256" key="4">
    <source>
        <dbReference type="ARBA" id="ARBA00022723"/>
    </source>
</evidence>
<dbReference type="InterPro" id="IPR001128">
    <property type="entry name" value="Cyt_P450"/>
</dbReference>
<feature type="transmembrane region" description="Helical" evidence="9">
    <location>
        <begin position="6"/>
        <end position="23"/>
    </location>
</feature>
<sequence length="565" mass="62976">MDAGQYTSVPYVLFTALVAHQILRRFETHLLSFNIPVLLVPPALLTAFSVHYDTLSNWITSTLAAYPRTLALYLAFLGTVIVGYRISPFHPLAQHPGPFLCKVSAFWMAYLSLEGEQHRYIRSLHERHGDVVRIGPNLLSVRKPSATAGLLGLTGAPKGPHQMGRVLSDTRITMIGIQDTDVHLLRRRAWARGFTPTALKAYEDRIARRVSQLVARLEEQKGEFLLNQWFNAFSYDLMSDMAFGGGTNLLEGKDDDGFWPGLKKTATTATFFGHVPWFGILLGRIPWVFLGNKAFLATCRNNAARRLARGTQTPDLFHYLSHEDIQGAGKNEPRPSMDQIVNDGILTMVAGSDTTSGTLTGLFACLLSNPDAYRKLQAEVDRFYPPGETITTKHHKEMHYLNAVLNETLRLFPAVPAGTQRQVQRNGEGITVDSLYVPPGTIFWMHVYSFHRDPRNFSPSPNAFLPERWLVGSGAETGYDVAPMAGYVHNEAAFIPFSHGPMNCVGKALALQQLKTAVCALMQRFAMRPREGWTLADYERNVKDYFVTVRGPLPASLEVRGGKSE</sequence>
<evidence type="ECO:0000313" key="10">
    <source>
        <dbReference type="EMBL" id="PIL29990.1"/>
    </source>
</evidence>
<dbReference type="Proteomes" id="UP000230002">
    <property type="component" value="Unassembled WGS sequence"/>
</dbReference>
<keyword evidence="8" id="KW-0349">Heme</keyword>
<evidence type="ECO:0000256" key="9">
    <source>
        <dbReference type="SAM" id="Phobius"/>
    </source>
</evidence>
<reference evidence="10 11" key="1">
    <citation type="journal article" date="2015" name="Sci. Rep.">
        <title>Chromosome-level genome map provides insights into diverse defense mechanisms in the medicinal fungus Ganoderma sinense.</title>
        <authorList>
            <person name="Zhu Y."/>
            <person name="Xu J."/>
            <person name="Sun C."/>
            <person name="Zhou S."/>
            <person name="Xu H."/>
            <person name="Nelson D.R."/>
            <person name="Qian J."/>
            <person name="Song J."/>
            <person name="Luo H."/>
            <person name="Xiang L."/>
            <person name="Li Y."/>
            <person name="Xu Z."/>
            <person name="Ji A."/>
            <person name="Wang L."/>
            <person name="Lu S."/>
            <person name="Hayward A."/>
            <person name="Sun W."/>
            <person name="Li X."/>
            <person name="Schwartz D.C."/>
            <person name="Wang Y."/>
            <person name="Chen S."/>
        </authorList>
    </citation>
    <scope>NUCLEOTIDE SEQUENCE [LARGE SCALE GENOMIC DNA]</scope>
    <source>
        <strain evidence="10 11">ZZ0214-1</strain>
    </source>
</reference>
<gene>
    <name evidence="10" type="ORF">GSI_07901</name>
</gene>
<dbReference type="PRINTS" id="PR00385">
    <property type="entry name" value="P450"/>
</dbReference>